<evidence type="ECO:0000313" key="3">
    <source>
        <dbReference type="EMBL" id="CAF3777467.1"/>
    </source>
</evidence>
<dbReference type="PANTHER" id="PTHR31047">
    <property type="entry name" value="MEIOTICALLY UP-REGULATED GENE 157 PROTEIN"/>
    <property type="match status" value="1"/>
</dbReference>
<dbReference type="SMART" id="SM01149">
    <property type="entry name" value="DUF1237"/>
    <property type="match status" value="1"/>
</dbReference>
<gene>
    <name evidence="2" type="ORF">OVA965_LOCUS14920</name>
    <name evidence="3" type="ORF">TMI583_LOCUS14924</name>
</gene>
<feature type="transmembrane region" description="Helical" evidence="1">
    <location>
        <begin position="21"/>
        <end position="40"/>
    </location>
</feature>
<feature type="non-terminal residue" evidence="3">
    <location>
        <position position="1"/>
    </location>
</feature>
<dbReference type="SUPFAM" id="SSF48208">
    <property type="entry name" value="Six-hairpin glycosidases"/>
    <property type="match status" value="1"/>
</dbReference>
<organism evidence="3 4">
    <name type="scientific">Didymodactylos carnosus</name>
    <dbReference type="NCBI Taxonomy" id="1234261"/>
    <lineage>
        <taxon>Eukaryota</taxon>
        <taxon>Metazoa</taxon>
        <taxon>Spiralia</taxon>
        <taxon>Gnathifera</taxon>
        <taxon>Rotifera</taxon>
        <taxon>Eurotatoria</taxon>
        <taxon>Bdelloidea</taxon>
        <taxon>Philodinida</taxon>
        <taxon>Philodinidae</taxon>
        <taxon>Didymodactylos</taxon>
    </lineage>
</organism>
<keyword evidence="1" id="KW-0472">Membrane</keyword>
<reference evidence="3" key="1">
    <citation type="submission" date="2021-02" db="EMBL/GenBank/DDBJ databases">
        <authorList>
            <person name="Nowell W R."/>
        </authorList>
    </citation>
    <scope>NUCLEOTIDE SEQUENCE</scope>
</reference>
<evidence type="ECO:0000313" key="4">
    <source>
        <dbReference type="Proteomes" id="UP000682733"/>
    </source>
</evidence>
<accession>A0A8S2IVM2</accession>
<protein>
    <submittedName>
        <fullName evidence="3">Uncharacterized protein</fullName>
    </submittedName>
</protein>
<dbReference type="Gene3D" id="1.50.10.10">
    <property type="match status" value="2"/>
</dbReference>
<dbReference type="InterPro" id="IPR008313">
    <property type="entry name" value="GH125"/>
</dbReference>
<keyword evidence="1" id="KW-0812">Transmembrane</keyword>
<dbReference type="InterPro" id="IPR008928">
    <property type="entry name" value="6-hairpin_glycosidase_sf"/>
</dbReference>
<dbReference type="GO" id="GO:0005975">
    <property type="term" value="P:carbohydrate metabolic process"/>
    <property type="evidence" value="ECO:0007669"/>
    <property type="project" value="InterPro"/>
</dbReference>
<keyword evidence="1" id="KW-1133">Transmembrane helix</keyword>
<dbReference type="Pfam" id="PF06824">
    <property type="entry name" value="Glyco_hydro_125"/>
    <property type="match status" value="2"/>
</dbReference>
<dbReference type="PANTHER" id="PTHR31047:SF0">
    <property type="entry name" value="MEIOTICALLY UP-REGULATED GENE 157 PROTEIN"/>
    <property type="match status" value="1"/>
</dbReference>
<dbReference type="AlphaFoldDB" id="A0A8S2IVM2"/>
<proteinExistence type="predicted"/>
<dbReference type="EMBL" id="CAJNOK010006596">
    <property type="protein sequence ID" value="CAF1008477.1"/>
    <property type="molecule type" value="Genomic_DNA"/>
</dbReference>
<dbReference type="EMBL" id="CAJOBA010006605">
    <property type="protein sequence ID" value="CAF3777467.1"/>
    <property type="molecule type" value="Genomic_DNA"/>
</dbReference>
<dbReference type="Proteomes" id="UP000682733">
    <property type="component" value="Unassembled WGS sequence"/>
</dbReference>
<dbReference type="Proteomes" id="UP000677228">
    <property type="component" value="Unassembled WGS sequence"/>
</dbReference>
<comment type="caution">
    <text evidence="3">The sequence shown here is derived from an EMBL/GenBank/DDBJ whole genome shotgun (WGS) entry which is preliminary data.</text>
</comment>
<name>A0A8S2IVM2_9BILA</name>
<dbReference type="InterPro" id="IPR012341">
    <property type="entry name" value="6hp_glycosidase-like_sf"/>
</dbReference>
<evidence type="ECO:0000256" key="1">
    <source>
        <dbReference type="SAM" id="Phobius"/>
    </source>
</evidence>
<evidence type="ECO:0000313" key="2">
    <source>
        <dbReference type="EMBL" id="CAF1008477.1"/>
    </source>
</evidence>
<sequence length="547" mass="62961">VFDHNSIYSIVCMSGRFIRSSLLLGIFLIIGCANVFYVLYLGEHKVILLVDPQEKENNNSLLKDIENLHWTISQESFTLKRSRFALRLLKFLMKNASPGETWIWTPTNEYPSTPYQPTVIENEPPPPEKDTSFQLPPQCIKDEISRVCKILTNADSSIGEEWCKLFSKCYPNTLETTTTMLNDGTTYIITGDIDLMWLRDSSAQVTQYLPLAKEKDIQRIIEGLIKRQSIFITKDPYGSSFRTKLRPNPPSDDDLKAGHTQKGRNIYKWWKTSGRTTIFTKEWLQVVKIIVNLFTIEQYHSELSPYRYTELSNDHKGTQVAYTGMIWSGFRPSDEQTAYGYLIPSNMFAAVSLENLEEILTTIFYSKEEDLIKQIKQLIKDIHKGIYEFGTVYNKKYGKIYAYEVNGYGNHTLMDDANIPSLLSIPYLQYHSPYDAKGEIVQNTRNFILSYDNVYYYEGLFGKGIGSSHTDIGMIWHLAVIMEGLTTNDSDSVHNVFSILEKSHANSYQMHESFHVNNTFTFTRSCKIRLVQKLCTFEFISAPISES</sequence>